<dbReference type="EMBL" id="MU006704">
    <property type="protein sequence ID" value="KAF2631587.1"/>
    <property type="molecule type" value="Genomic_DNA"/>
</dbReference>
<reference evidence="1" key="1">
    <citation type="journal article" date="2020" name="Stud. Mycol.">
        <title>101 Dothideomycetes genomes: a test case for predicting lifestyles and emergence of pathogens.</title>
        <authorList>
            <person name="Haridas S."/>
            <person name="Albert R."/>
            <person name="Binder M."/>
            <person name="Bloem J."/>
            <person name="Labutti K."/>
            <person name="Salamov A."/>
            <person name="Andreopoulos B."/>
            <person name="Baker S."/>
            <person name="Barry K."/>
            <person name="Bills G."/>
            <person name="Bluhm B."/>
            <person name="Cannon C."/>
            <person name="Castanera R."/>
            <person name="Culley D."/>
            <person name="Daum C."/>
            <person name="Ezra D."/>
            <person name="Gonzalez J."/>
            <person name="Henrissat B."/>
            <person name="Kuo A."/>
            <person name="Liang C."/>
            <person name="Lipzen A."/>
            <person name="Lutzoni F."/>
            <person name="Magnuson J."/>
            <person name="Mondo S."/>
            <person name="Nolan M."/>
            <person name="Ohm R."/>
            <person name="Pangilinan J."/>
            <person name="Park H.-J."/>
            <person name="Ramirez L."/>
            <person name="Alfaro M."/>
            <person name="Sun H."/>
            <person name="Tritt A."/>
            <person name="Yoshinaga Y."/>
            <person name="Zwiers L.-H."/>
            <person name="Turgeon B."/>
            <person name="Goodwin S."/>
            <person name="Spatafora J."/>
            <person name="Crous P."/>
            <person name="Grigoriev I."/>
        </authorList>
    </citation>
    <scope>NUCLEOTIDE SEQUENCE</scope>
    <source>
        <strain evidence="1">CBS 525.71</strain>
    </source>
</reference>
<evidence type="ECO:0000313" key="1">
    <source>
        <dbReference type="EMBL" id="KAF2631587.1"/>
    </source>
</evidence>
<organism evidence="1 2">
    <name type="scientific">Macroventuria anomochaeta</name>
    <dbReference type="NCBI Taxonomy" id="301207"/>
    <lineage>
        <taxon>Eukaryota</taxon>
        <taxon>Fungi</taxon>
        <taxon>Dikarya</taxon>
        <taxon>Ascomycota</taxon>
        <taxon>Pezizomycotina</taxon>
        <taxon>Dothideomycetes</taxon>
        <taxon>Pleosporomycetidae</taxon>
        <taxon>Pleosporales</taxon>
        <taxon>Pleosporineae</taxon>
        <taxon>Didymellaceae</taxon>
        <taxon>Macroventuria</taxon>
    </lineage>
</organism>
<proteinExistence type="predicted"/>
<gene>
    <name evidence="1" type="ORF">BU25DRAFT_191612</name>
</gene>
<comment type="caution">
    <text evidence="1">The sequence shown here is derived from an EMBL/GenBank/DDBJ whole genome shotgun (WGS) entry which is preliminary data.</text>
</comment>
<dbReference type="Proteomes" id="UP000799754">
    <property type="component" value="Unassembled WGS sequence"/>
</dbReference>
<accession>A0ACB6SDM3</accession>
<protein>
    <submittedName>
        <fullName evidence="1">Uncharacterized protein</fullName>
    </submittedName>
</protein>
<keyword evidence="2" id="KW-1185">Reference proteome</keyword>
<sequence length="235" mass="27052">MATIKRHHSLLHRHHSDRSKEQVGPPPNIFDGTDAVIAHKKVAVSRVVEAYDALRAENRSNSPTAEQSTPEDPFAFESLVVSLPNGEVRTFKYFLRKWDHNQHPDPEFEEAISSWRPQFEEAALNHFFRRIALWNESEEIMLAAKQQKAMNLKNGRRRDRATSISKMWSKERGRSTEHEGSLRDELKQVTTREGLAQLLWTLLNDQTDPLCPELFELCKEAVKAKYSIHTIGGTQ</sequence>
<name>A0ACB6SDM3_9PLEO</name>
<evidence type="ECO:0000313" key="2">
    <source>
        <dbReference type="Proteomes" id="UP000799754"/>
    </source>
</evidence>